<evidence type="ECO:0000256" key="1">
    <source>
        <dbReference type="ARBA" id="ARBA00006484"/>
    </source>
</evidence>
<dbReference type="PANTHER" id="PTHR42879">
    <property type="entry name" value="3-OXOACYL-(ACYL-CARRIER-PROTEIN) REDUCTASE"/>
    <property type="match status" value="1"/>
</dbReference>
<dbReference type="Gene3D" id="3.40.50.720">
    <property type="entry name" value="NAD(P)-binding Rossmann-like Domain"/>
    <property type="match status" value="1"/>
</dbReference>
<reference evidence="2 3" key="1">
    <citation type="submission" date="2017-09" db="EMBL/GenBank/DDBJ databases">
        <title>Depth-based differentiation of microbial function through sediment-hosted aquifers and enrichment of novel symbionts in the deep terrestrial subsurface.</title>
        <authorList>
            <person name="Probst A.J."/>
            <person name="Ladd B."/>
            <person name="Jarett J.K."/>
            <person name="Geller-Mcgrath D.E."/>
            <person name="Sieber C.M."/>
            <person name="Emerson J.B."/>
            <person name="Anantharaman K."/>
            <person name="Thomas B.C."/>
            <person name="Malmstrom R."/>
            <person name="Stieglmeier M."/>
            <person name="Klingl A."/>
            <person name="Woyke T."/>
            <person name="Ryan C.M."/>
            <person name="Banfield J.F."/>
        </authorList>
    </citation>
    <scope>NUCLEOTIDE SEQUENCE [LARGE SCALE GENOMIC DNA]</scope>
    <source>
        <strain evidence="2">CG11_big_fil_rev_8_21_14_0_20_43_10</strain>
    </source>
</reference>
<dbReference type="InterPro" id="IPR050259">
    <property type="entry name" value="SDR"/>
</dbReference>
<evidence type="ECO:0000313" key="2">
    <source>
        <dbReference type="EMBL" id="PIR25318.1"/>
    </source>
</evidence>
<dbReference type="FunFam" id="3.40.50.720:FF:000084">
    <property type="entry name" value="Short-chain dehydrogenase reductase"/>
    <property type="match status" value="1"/>
</dbReference>
<dbReference type="AlphaFoldDB" id="A0A2H0PTK4"/>
<dbReference type="Proteomes" id="UP000236846">
    <property type="component" value="Unassembled WGS sequence"/>
</dbReference>
<dbReference type="InterPro" id="IPR036291">
    <property type="entry name" value="NAD(P)-bd_dom_sf"/>
</dbReference>
<proteinExistence type="inferred from homology"/>
<evidence type="ECO:0000313" key="3">
    <source>
        <dbReference type="Proteomes" id="UP000236846"/>
    </source>
</evidence>
<organism evidence="2 3">
    <name type="scientific">Candidatus Brennerbacteria bacterium CG11_big_fil_rev_8_21_14_0_20_43_10</name>
    <dbReference type="NCBI Taxonomy" id="1974523"/>
    <lineage>
        <taxon>Bacteria</taxon>
        <taxon>Candidatus Brenneribacteriota</taxon>
    </lineage>
</organism>
<name>A0A2H0PTK4_9BACT</name>
<dbReference type="PANTHER" id="PTHR42879:SF2">
    <property type="entry name" value="3-OXOACYL-[ACYL-CARRIER-PROTEIN] REDUCTASE FABG"/>
    <property type="match status" value="1"/>
</dbReference>
<protein>
    <submittedName>
        <fullName evidence="2">Uncharacterized protein</fullName>
    </submittedName>
</protein>
<dbReference type="SUPFAM" id="SSF51735">
    <property type="entry name" value="NAD(P)-binding Rossmann-fold domains"/>
    <property type="match status" value="1"/>
</dbReference>
<sequence>MSDTKRIALITGASRGIGAGIAKYLIEKGYFVHGTYLKDKVLAEKQFAANKNVQLHKLDVRDEQNVKQILQEVKKQSGVLHLLVNNAGVDYDATVEACTPEQWREIFGVRCDGTFLMTKYALELLKKARRSTIINITSSFAHEAHPEFPAVAAAEAAKMNFTKSCALGLAKYGVRTHSVNPGVTRTPLWDQFGVDDAEWDKMAKANPLGRNCTPEDIAKVILYLDSEQAEYLNGEEIYVNGGNHLKTS</sequence>
<accession>A0A2H0PTK4</accession>
<dbReference type="EMBL" id="PCXE01000061">
    <property type="protein sequence ID" value="PIR25318.1"/>
    <property type="molecule type" value="Genomic_DNA"/>
</dbReference>
<gene>
    <name evidence="2" type="ORF">COV41_03115</name>
</gene>
<dbReference type="InterPro" id="IPR002347">
    <property type="entry name" value="SDR_fam"/>
</dbReference>
<dbReference type="Pfam" id="PF13561">
    <property type="entry name" value="adh_short_C2"/>
    <property type="match status" value="1"/>
</dbReference>
<dbReference type="PRINTS" id="PR00081">
    <property type="entry name" value="GDHRDH"/>
</dbReference>
<dbReference type="PRINTS" id="PR00080">
    <property type="entry name" value="SDRFAMILY"/>
</dbReference>
<dbReference type="CDD" id="cd05233">
    <property type="entry name" value="SDR_c"/>
    <property type="match status" value="1"/>
</dbReference>
<comment type="caution">
    <text evidence="2">The sequence shown here is derived from an EMBL/GenBank/DDBJ whole genome shotgun (WGS) entry which is preliminary data.</text>
</comment>
<comment type="similarity">
    <text evidence="1">Belongs to the short-chain dehydrogenases/reductases (SDR) family.</text>
</comment>